<protein>
    <recommendedName>
        <fullName evidence="2">UBC core domain-containing protein</fullName>
    </recommendedName>
</protein>
<dbReference type="InterPro" id="IPR016135">
    <property type="entry name" value="UBQ-conjugating_enzyme/RWD"/>
</dbReference>
<accession>A0ABR3JYP8</accession>
<keyword evidence="4" id="KW-1185">Reference proteome</keyword>
<feature type="compositionally biased region" description="Pro residues" evidence="1">
    <location>
        <begin position="170"/>
        <end position="179"/>
    </location>
</feature>
<dbReference type="Gene3D" id="3.10.110.10">
    <property type="entry name" value="Ubiquitin Conjugating Enzyme"/>
    <property type="match status" value="1"/>
</dbReference>
<name>A0ABR3JYP8_9AGAR</name>
<dbReference type="EMBL" id="JASNQZ010000002">
    <property type="protein sequence ID" value="KAL0960268.1"/>
    <property type="molecule type" value="Genomic_DNA"/>
</dbReference>
<organism evidence="3 4">
    <name type="scientific">Hohenbuehelia grisea</name>
    <dbReference type="NCBI Taxonomy" id="104357"/>
    <lineage>
        <taxon>Eukaryota</taxon>
        <taxon>Fungi</taxon>
        <taxon>Dikarya</taxon>
        <taxon>Basidiomycota</taxon>
        <taxon>Agaricomycotina</taxon>
        <taxon>Agaricomycetes</taxon>
        <taxon>Agaricomycetidae</taxon>
        <taxon>Agaricales</taxon>
        <taxon>Pleurotineae</taxon>
        <taxon>Pleurotaceae</taxon>
        <taxon>Hohenbuehelia</taxon>
    </lineage>
</organism>
<comment type="caution">
    <text evidence="3">The sequence shown here is derived from an EMBL/GenBank/DDBJ whole genome shotgun (WGS) entry which is preliminary data.</text>
</comment>
<feature type="domain" description="UBC core" evidence="2">
    <location>
        <begin position="9"/>
        <end position="154"/>
    </location>
</feature>
<dbReference type="PANTHER" id="PTHR24068">
    <property type="entry name" value="UBIQUITIN-CONJUGATING ENZYME E2"/>
    <property type="match status" value="1"/>
</dbReference>
<dbReference type="SMART" id="SM00212">
    <property type="entry name" value="UBCc"/>
    <property type="match status" value="1"/>
</dbReference>
<dbReference type="PROSITE" id="PS50127">
    <property type="entry name" value="UBC_2"/>
    <property type="match status" value="1"/>
</dbReference>
<evidence type="ECO:0000256" key="1">
    <source>
        <dbReference type="SAM" id="MobiDB-lite"/>
    </source>
</evidence>
<feature type="compositionally biased region" description="Acidic residues" evidence="1">
    <location>
        <begin position="265"/>
        <end position="277"/>
    </location>
</feature>
<sequence>MPPAPANPMSLKRIHREVSDLQKEDLGPITLAPTDSLYVWKGSLPGPEGSPYEGGVFNVEVQLAPDYPFSAPRFVFTTKIYHMNISDRGSICIDILKHNWSPALSLFKVMLSLSSLLTDPNPHDPLVPSIAVQYMRDRRIHDQTARQWTELYAQSKGKGAAAIASSSATPTPPPAPPMPGTSTSTTRSRARRRAGPPIASSASHPSSSTAASHPTRAGAWTAPPTSDNEVILIDDDEDDSAPSTAAPKRSAKRRRVSPAASAGAAEDDEVVFVEDDGEGARSGPPARKRPRGSGRGGAARAGTSGPVVQGDVIVIDD</sequence>
<evidence type="ECO:0000259" key="2">
    <source>
        <dbReference type="PROSITE" id="PS50127"/>
    </source>
</evidence>
<feature type="compositionally biased region" description="Low complexity" evidence="1">
    <location>
        <begin position="195"/>
        <end position="215"/>
    </location>
</feature>
<proteinExistence type="predicted"/>
<gene>
    <name evidence="3" type="ORF">HGRIS_011896</name>
</gene>
<dbReference type="SUPFAM" id="SSF54495">
    <property type="entry name" value="UBC-like"/>
    <property type="match status" value="1"/>
</dbReference>
<reference evidence="4" key="1">
    <citation type="submission" date="2024-06" db="EMBL/GenBank/DDBJ databases">
        <title>Multi-omics analyses provide insights into the biosynthesis of the anticancer antibiotic pleurotin in Hohenbuehelia grisea.</title>
        <authorList>
            <person name="Weaver J.A."/>
            <person name="Alberti F."/>
        </authorList>
    </citation>
    <scope>NUCLEOTIDE SEQUENCE [LARGE SCALE GENOMIC DNA]</scope>
    <source>
        <strain evidence="4">T-177</strain>
    </source>
</reference>
<evidence type="ECO:0000313" key="4">
    <source>
        <dbReference type="Proteomes" id="UP001556367"/>
    </source>
</evidence>
<dbReference type="Proteomes" id="UP001556367">
    <property type="component" value="Unassembled WGS sequence"/>
</dbReference>
<feature type="region of interest" description="Disordered" evidence="1">
    <location>
        <begin position="159"/>
        <end position="317"/>
    </location>
</feature>
<dbReference type="InterPro" id="IPR000608">
    <property type="entry name" value="UBC"/>
</dbReference>
<dbReference type="Pfam" id="PF00179">
    <property type="entry name" value="UQ_con"/>
    <property type="match status" value="1"/>
</dbReference>
<evidence type="ECO:0000313" key="3">
    <source>
        <dbReference type="EMBL" id="KAL0960268.1"/>
    </source>
</evidence>
<feature type="compositionally biased region" description="Low complexity" evidence="1">
    <location>
        <begin position="160"/>
        <end position="169"/>
    </location>
</feature>